<dbReference type="EMBL" id="LR796969">
    <property type="protein sequence ID" value="CAB4178633.1"/>
    <property type="molecule type" value="Genomic_DNA"/>
</dbReference>
<evidence type="ECO:0000256" key="1">
    <source>
        <dbReference type="SAM" id="MobiDB-lite"/>
    </source>
</evidence>
<feature type="compositionally biased region" description="Basic and acidic residues" evidence="1">
    <location>
        <begin position="120"/>
        <end position="133"/>
    </location>
</feature>
<name>A0A6J5PBE3_9CAUD</name>
<feature type="region of interest" description="Disordered" evidence="1">
    <location>
        <begin position="95"/>
        <end position="133"/>
    </location>
</feature>
<protein>
    <recommendedName>
        <fullName evidence="6">DUF1376 domain-containing protein</fullName>
    </recommendedName>
</protein>
<dbReference type="Pfam" id="PF07120">
    <property type="entry name" value="DUF1376"/>
    <property type="match status" value="1"/>
</dbReference>
<organism evidence="2">
    <name type="scientific">uncultured Caudovirales phage</name>
    <dbReference type="NCBI Taxonomy" id="2100421"/>
    <lineage>
        <taxon>Viruses</taxon>
        <taxon>Duplodnaviria</taxon>
        <taxon>Heunggongvirae</taxon>
        <taxon>Uroviricota</taxon>
        <taxon>Caudoviricetes</taxon>
        <taxon>Peduoviridae</taxon>
        <taxon>Maltschvirus</taxon>
        <taxon>Maltschvirus maltsch</taxon>
    </lineage>
</organism>
<evidence type="ECO:0008006" key="6">
    <source>
        <dbReference type="Google" id="ProtNLM"/>
    </source>
</evidence>
<dbReference type="EMBL" id="LR796891">
    <property type="protein sequence ID" value="CAB4173184.1"/>
    <property type="molecule type" value="Genomic_DNA"/>
</dbReference>
<dbReference type="InterPro" id="IPR010781">
    <property type="entry name" value="DUF1376"/>
</dbReference>
<evidence type="ECO:0000313" key="5">
    <source>
        <dbReference type="EMBL" id="CAB4219461.1"/>
    </source>
</evidence>
<evidence type="ECO:0000313" key="3">
    <source>
        <dbReference type="EMBL" id="CAB4173184.1"/>
    </source>
</evidence>
<gene>
    <name evidence="4" type="ORF">UFOVP1019_34</name>
    <name evidence="5" type="ORF">UFOVP1618_8</name>
    <name evidence="2" type="ORF">UFOVP846_52</name>
    <name evidence="3" type="ORF">UFOVP940_36</name>
</gene>
<sequence>MLPYYKWFWQDWRANRKIQRMTYIEKGLYRELLDECWVEGFIPDDIEELADICGCPKEIMANAWQVLSKCFEVFEDGKLVNQKLHSLRTEKDVERLKKSENGKKGGIAKASAKHLPSNSHIEEKRREEKKKEDNSPIGFDLFWNSYNKKVGKPNSLKAWAKINPNEELLKLIVQKALADAKAKPDNKFRKDPERWLRGQHWLDEVVIQQEEKTKYLPLGTDAQIEAAYRAECGDPANSRFQSYFEMRNFIVAQREKRKAA</sequence>
<proteinExistence type="predicted"/>
<reference evidence="2" key="1">
    <citation type="submission" date="2020-04" db="EMBL/GenBank/DDBJ databases">
        <authorList>
            <person name="Chiriac C."/>
            <person name="Salcher M."/>
            <person name="Ghai R."/>
            <person name="Kavagutti S V."/>
        </authorList>
    </citation>
    <scope>NUCLEOTIDE SEQUENCE</scope>
</reference>
<evidence type="ECO:0000313" key="2">
    <source>
        <dbReference type="EMBL" id="CAB4166771.1"/>
    </source>
</evidence>
<evidence type="ECO:0000313" key="4">
    <source>
        <dbReference type="EMBL" id="CAB4178633.1"/>
    </source>
</evidence>
<dbReference type="EMBL" id="LR797482">
    <property type="protein sequence ID" value="CAB4219461.1"/>
    <property type="molecule type" value="Genomic_DNA"/>
</dbReference>
<dbReference type="EMBL" id="LR796779">
    <property type="protein sequence ID" value="CAB4166771.1"/>
    <property type="molecule type" value="Genomic_DNA"/>
</dbReference>
<accession>A0A6J5PBE3</accession>